<comment type="caution">
    <text evidence="2">The sequence shown here is derived from an EMBL/GenBank/DDBJ whole genome shotgun (WGS) entry which is preliminary data.</text>
</comment>
<evidence type="ECO:0000313" key="2">
    <source>
        <dbReference type="EMBL" id="MBW2962900.1"/>
    </source>
</evidence>
<gene>
    <name evidence="2" type="ORF">KW502_13990</name>
</gene>
<name>A0ABS6W4X0_9FLAO</name>
<dbReference type="InterPro" id="IPR046748">
    <property type="entry name" value="HipA_2"/>
</dbReference>
<feature type="domain" description="HipA-like kinase" evidence="1">
    <location>
        <begin position="11"/>
        <end position="172"/>
    </location>
</feature>
<accession>A0ABS6W4X0</accession>
<reference evidence="2 3" key="1">
    <citation type="submission" date="2021-07" db="EMBL/GenBank/DDBJ databases">
        <title>Mesonia aestuariivivens sp. nov., isolated from a tidal flat.</title>
        <authorList>
            <person name="Kim Y.-O."/>
            <person name="Yoon J.-H."/>
        </authorList>
    </citation>
    <scope>NUCLEOTIDE SEQUENCE [LARGE SCALE GENOMIC DNA]</scope>
    <source>
        <strain evidence="2 3">JHPTF-M18</strain>
    </source>
</reference>
<evidence type="ECO:0000313" key="3">
    <source>
        <dbReference type="Proteomes" id="UP000719267"/>
    </source>
</evidence>
<dbReference type="EMBL" id="JAHWDF010000020">
    <property type="protein sequence ID" value="MBW2962900.1"/>
    <property type="molecule type" value="Genomic_DNA"/>
</dbReference>
<dbReference type="Proteomes" id="UP000719267">
    <property type="component" value="Unassembled WGS sequence"/>
</dbReference>
<dbReference type="Pfam" id="PF20613">
    <property type="entry name" value="HipA_2"/>
    <property type="match status" value="1"/>
</dbReference>
<evidence type="ECO:0000259" key="1">
    <source>
        <dbReference type="Pfam" id="PF20613"/>
    </source>
</evidence>
<sequence length="267" mass="31610">MIKEINLIGLIGSLEGGSTKPLMVDGEDENGEIQRYVVKLYKQEYNTQYFIVAKEIIISELAKEFDLPVPEYGIINFDNTLLEELGEYNEKEIKQIQDGYKFCTRLEDAYLLFNPNFKNNFLKNYEVETLFAFDNFIINADRGGWRNKPNLLISDKDFLLIDHEQSFSFYQKKANYASLSNNKSFSSYDYTKHIFFNKLKKHKPNKYIFDDFDHSLKNLNISLFKNLLKQIESLNIDCGEKNIIFAYLEWCKQNHTYIKKKLLERIR</sequence>
<keyword evidence="3" id="KW-1185">Reference proteome</keyword>
<proteinExistence type="predicted"/>
<dbReference type="RefSeq" id="WP_219041184.1">
    <property type="nucleotide sequence ID" value="NZ_JAHWDF010000020.1"/>
</dbReference>
<organism evidence="2 3">
    <name type="scientific">Mesonia aestuariivivens</name>
    <dbReference type="NCBI Taxonomy" id="2796128"/>
    <lineage>
        <taxon>Bacteria</taxon>
        <taxon>Pseudomonadati</taxon>
        <taxon>Bacteroidota</taxon>
        <taxon>Flavobacteriia</taxon>
        <taxon>Flavobacteriales</taxon>
        <taxon>Flavobacteriaceae</taxon>
        <taxon>Mesonia</taxon>
    </lineage>
</organism>
<protein>
    <recommendedName>
        <fullName evidence="1">HipA-like kinase domain-containing protein</fullName>
    </recommendedName>
</protein>